<organism evidence="6 7">
    <name type="scientific">Reinekea forsetii</name>
    <dbReference type="NCBI Taxonomy" id="1336806"/>
    <lineage>
        <taxon>Bacteria</taxon>
        <taxon>Pseudomonadati</taxon>
        <taxon>Pseudomonadota</taxon>
        <taxon>Gammaproteobacteria</taxon>
        <taxon>Oceanospirillales</taxon>
        <taxon>Saccharospirillaceae</taxon>
        <taxon>Reinekea</taxon>
    </lineage>
</organism>
<dbReference type="GO" id="GO:0005829">
    <property type="term" value="C:cytosol"/>
    <property type="evidence" value="ECO:0007669"/>
    <property type="project" value="TreeGrafter"/>
</dbReference>
<dbReference type="Pfam" id="PF12464">
    <property type="entry name" value="Mac"/>
    <property type="match status" value="1"/>
</dbReference>
<dbReference type="OrthoDB" id="9815592at2"/>
<dbReference type="PANTHER" id="PTHR23416">
    <property type="entry name" value="SIALIC ACID SYNTHASE-RELATED"/>
    <property type="match status" value="1"/>
</dbReference>
<sequence length="197" mass="21773">MTANPLTYATEKQKMLANQFYKHLDAELTQERDRAAELTYDFNQTRAIENDHRREILTQLLGAQGENCEIKPPFRCDYGYNIELGHRVFVNYGCIILDCNRVVIGDDTLLAPGVQISAAYHPTDYEPRREKLESAAPVFIGKNVWIGAGAIICPGVSIGDNTTIGAGSVVTKDIPAKVLAVGNPCRVIRQLASEPPR</sequence>
<dbReference type="KEGG" id="rfo:REIFOR_02468"/>
<evidence type="ECO:0000313" key="7">
    <source>
        <dbReference type="Proteomes" id="UP000229757"/>
    </source>
</evidence>
<keyword evidence="7" id="KW-1185">Reference proteome</keyword>
<dbReference type="EMBL" id="CP011797">
    <property type="protein sequence ID" value="ATX77593.1"/>
    <property type="molecule type" value="Genomic_DNA"/>
</dbReference>
<gene>
    <name evidence="6" type="ORF">REIFOR_02468</name>
</gene>
<evidence type="ECO:0000259" key="5">
    <source>
        <dbReference type="SMART" id="SM01266"/>
    </source>
</evidence>
<dbReference type="PANTHER" id="PTHR23416:SF23">
    <property type="entry name" value="ACETYLTRANSFERASE C18B11.09C-RELATED"/>
    <property type="match status" value="1"/>
</dbReference>
<dbReference type="EC" id="2.3.1.79" evidence="6"/>
<keyword evidence="2 6" id="KW-0808">Transferase</keyword>
<name>A0A2K8KSB2_9GAMM</name>
<evidence type="ECO:0000313" key="6">
    <source>
        <dbReference type="EMBL" id="ATX77593.1"/>
    </source>
</evidence>
<protein>
    <submittedName>
        <fullName evidence="6">Maltose O-acetyltransferase</fullName>
        <ecNumber evidence="6">2.3.1.79</ecNumber>
    </submittedName>
</protein>
<dbReference type="RefSeq" id="WP_100257842.1">
    <property type="nucleotide sequence ID" value="NZ_CP011797.1"/>
</dbReference>
<evidence type="ECO:0000256" key="1">
    <source>
        <dbReference type="ARBA" id="ARBA00007274"/>
    </source>
</evidence>
<dbReference type="SUPFAM" id="SSF51161">
    <property type="entry name" value="Trimeric LpxA-like enzymes"/>
    <property type="match status" value="1"/>
</dbReference>
<evidence type="ECO:0000256" key="2">
    <source>
        <dbReference type="ARBA" id="ARBA00022679"/>
    </source>
</evidence>
<keyword evidence="4 6" id="KW-0012">Acyltransferase</keyword>
<keyword evidence="3" id="KW-0677">Repeat</keyword>
<dbReference type="GO" id="GO:0008925">
    <property type="term" value="F:maltose O-acetyltransferase activity"/>
    <property type="evidence" value="ECO:0007669"/>
    <property type="project" value="UniProtKB-EC"/>
</dbReference>
<accession>A0A2K8KSB2</accession>
<proteinExistence type="inferred from homology"/>
<comment type="similarity">
    <text evidence="1">Belongs to the transferase hexapeptide repeat family.</text>
</comment>
<dbReference type="Proteomes" id="UP000229757">
    <property type="component" value="Chromosome"/>
</dbReference>
<dbReference type="AlphaFoldDB" id="A0A2K8KSB2"/>
<dbReference type="InterPro" id="IPR018357">
    <property type="entry name" value="Hexapep_transf_CS"/>
</dbReference>
<dbReference type="InterPro" id="IPR051159">
    <property type="entry name" value="Hexapeptide_acetyltransf"/>
</dbReference>
<feature type="domain" description="Maltose/galactoside acetyltransferase" evidence="5">
    <location>
        <begin position="12"/>
        <end position="66"/>
    </location>
</feature>
<dbReference type="FunFam" id="2.160.10.10:FF:000008">
    <property type="entry name" value="Maltose O-acetyltransferase"/>
    <property type="match status" value="1"/>
</dbReference>
<dbReference type="Gene3D" id="2.160.10.10">
    <property type="entry name" value="Hexapeptide repeat proteins"/>
    <property type="match status" value="1"/>
</dbReference>
<dbReference type="CDD" id="cd03357">
    <property type="entry name" value="LbH_MAT_GAT"/>
    <property type="match status" value="1"/>
</dbReference>
<dbReference type="PROSITE" id="PS00101">
    <property type="entry name" value="HEXAPEP_TRANSFERASES"/>
    <property type="match status" value="1"/>
</dbReference>
<evidence type="ECO:0000256" key="4">
    <source>
        <dbReference type="ARBA" id="ARBA00023315"/>
    </source>
</evidence>
<dbReference type="InterPro" id="IPR024688">
    <property type="entry name" value="Mac_dom"/>
</dbReference>
<dbReference type="InterPro" id="IPR001451">
    <property type="entry name" value="Hexapep"/>
</dbReference>
<dbReference type="InterPro" id="IPR011004">
    <property type="entry name" value="Trimer_LpxA-like_sf"/>
</dbReference>
<reference evidence="6 7" key="1">
    <citation type="journal article" date="2017" name="Environ. Microbiol.">
        <title>Genomic and physiological analyses of 'Reinekea forsetii' reveal a versatile opportunistic lifestyle during spring algae blooms.</title>
        <authorList>
            <person name="Avci B."/>
            <person name="Hahnke R.L."/>
            <person name="Chafee M."/>
            <person name="Fischer T."/>
            <person name="Gruber-Vodicka H."/>
            <person name="Tegetmeyer H.E."/>
            <person name="Harder J."/>
            <person name="Fuchs B.M."/>
            <person name="Amann R.I."/>
            <person name="Teeling H."/>
        </authorList>
    </citation>
    <scope>NUCLEOTIDE SEQUENCE [LARGE SCALE GENOMIC DNA]</scope>
    <source>
        <strain evidence="6 7">Hel1_31_D35</strain>
    </source>
</reference>
<evidence type="ECO:0000256" key="3">
    <source>
        <dbReference type="ARBA" id="ARBA00022737"/>
    </source>
</evidence>
<dbReference type="SMART" id="SM01266">
    <property type="entry name" value="Mac"/>
    <property type="match status" value="1"/>
</dbReference>
<dbReference type="Pfam" id="PF00132">
    <property type="entry name" value="Hexapep"/>
    <property type="match status" value="1"/>
</dbReference>